<dbReference type="Gene3D" id="2.60.120.330">
    <property type="entry name" value="B-lactam Antibiotic, Isopenicillin N Synthase, Chain"/>
    <property type="match status" value="1"/>
</dbReference>
<evidence type="ECO:0008006" key="2">
    <source>
        <dbReference type="Google" id="ProtNLM"/>
    </source>
</evidence>
<dbReference type="InterPro" id="IPR027443">
    <property type="entry name" value="IPNS-like_sf"/>
</dbReference>
<dbReference type="SUPFAM" id="SSF51197">
    <property type="entry name" value="Clavaminate synthase-like"/>
    <property type="match status" value="1"/>
</dbReference>
<reference evidence="1" key="1">
    <citation type="submission" date="2018-02" db="EMBL/GenBank/DDBJ databases">
        <authorList>
            <person name="Cohen D.B."/>
            <person name="Kent A.D."/>
        </authorList>
    </citation>
    <scope>NUCLEOTIDE SEQUENCE</scope>
</reference>
<accession>A0A2N9FU37</accession>
<protein>
    <recommendedName>
        <fullName evidence="2">Non-haem dioxygenase N-terminal domain-containing protein</fullName>
    </recommendedName>
</protein>
<name>A0A2N9FU37_FAGSY</name>
<sequence>MELKVIDLAAYLAVADKLDCEPSKLTEQLGPELIGLCKEVSRALKEAGAVVVKDPRCSAEENNRFIEMMERYYESPEEYKRPQERPNFHYQSSLADGVSIRAEPYIGGVGDY</sequence>
<dbReference type="EMBL" id="OIVN01001148">
    <property type="protein sequence ID" value="SPC90469.1"/>
    <property type="molecule type" value="Genomic_DNA"/>
</dbReference>
<gene>
    <name evidence="1" type="ORF">FSB_LOCUS18351</name>
</gene>
<organism evidence="1">
    <name type="scientific">Fagus sylvatica</name>
    <name type="common">Beechnut</name>
    <dbReference type="NCBI Taxonomy" id="28930"/>
    <lineage>
        <taxon>Eukaryota</taxon>
        <taxon>Viridiplantae</taxon>
        <taxon>Streptophyta</taxon>
        <taxon>Embryophyta</taxon>
        <taxon>Tracheophyta</taxon>
        <taxon>Spermatophyta</taxon>
        <taxon>Magnoliopsida</taxon>
        <taxon>eudicotyledons</taxon>
        <taxon>Gunneridae</taxon>
        <taxon>Pentapetalae</taxon>
        <taxon>rosids</taxon>
        <taxon>fabids</taxon>
        <taxon>Fagales</taxon>
        <taxon>Fagaceae</taxon>
        <taxon>Fagus</taxon>
    </lineage>
</organism>
<dbReference type="AlphaFoldDB" id="A0A2N9FU37"/>
<proteinExistence type="predicted"/>
<evidence type="ECO:0000313" key="1">
    <source>
        <dbReference type="EMBL" id="SPC90469.1"/>
    </source>
</evidence>